<feature type="signal peptide" evidence="5">
    <location>
        <begin position="1"/>
        <end position="25"/>
    </location>
</feature>
<keyword evidence="8" id="KW-1185">Reference proteome</keyword>
<dbReference type="InterPro" id="IPR000914">
    <property type="entry name" value="SBP_5_dom"/>
</dbReference>
<dbReference type="GO" id="GO:0015833">
    <property type="term" value="P:peptide transport"/>
    <property type="evidence" value="ECO:0007669"/>
    <property type="project" value="TreeGrafter"/>
</dbReference>
<feature type="domain" description="Solute-binding protein family 5" evidence="6">
    <location>
        <begin position="89"/>
        <end position="464"/>
    </location>
</feature>
<dbReference type="GO" id="GO:0030313">
    <property type="term" value="C:cell envelope"/>
    <property type="evidence" value="ECO:0007669"/>
    <property type="project" value="UniProtKB-SubCell"/>
</dbReference>
<protein>
    <submittedName>
        <fullName evidence="7">ABC transporter substrate-binding protein</fullName>
    </submittedName>
</protein>
<evidence type="ECO:0000256" key="1">
    <source>
        <dbReference type="ARBA" id="ARBA00004196"/>
    </source>
</evidence>
<dbReference type="Pfam" id="PF00496">
    <property type="entry name" value="SBP_bac_5"/>
    <property type="match status" value="1"/>
</dbReference>
<dbReference type="PIRSF" id="PIRSF002741">
    <property type="entry name" value="MppA"/>
    <property type="match status" value="1"/>
</dbReference>
<dbReference type="Gene3D" id="3.10.105.10">
    <property type="entry name" value="Dipeptide-binding Protein, Domain 3"/>
    <property type="match status" value="1"/>
</dbReference>
<dbReference type="GO" id="GO:0042597">
    <property type="term" value="C:periplasmic space"/>
    <property type="evidence" value="ECO:0007669"/>
    <property type="project" value="UniProtKB-ARBA"/>
</dbReference>
<sequence>MRRNRRARLLGAVAAVAALTLSACGGGSGAGDGAEGVEGGQITWAFDKPSDSEDFLSIQPNYKCTSACVSLFQTIFDPLLALDPANRQLVGVLAEKWETNADATAFTFHLRKDATFHDGSPVTAEDVAYSYDRTCDKQYLPGNAYACSLLGGNYAGADVVDDKTVVIRTTEPDPDFLMRATPRGAYTGIVPKHVVEQVGHDKFGENPVGSGPFKFVEWVRGDHVTVERNPDYKWGPSFTKTAGGPPHVDRMVFRYIGDAQTRLAALRSGEIDGMDGVPAADQVSLESDPQFTVTKVKYQGGTGWLYVNTASGITADVQVRRAISMAIDREAVNKTVYFGVATPTENVITEEIEFSRPDIKVPGYDPEKAKATLAAAGWTPGPDGIMQKDGQRLEFDGVVYNEQAKIFEILESQLRAVGIVMHVKPVSPTEGLKIRDKQEFGLWMSSVGFGSADIGVLYSTLHSSQRPPNGYNPSFFNNPQFDAAIVKGRSSVDQATRAAAFTEAQQILVDQLPHIPVVRADKNFVTRAGVTGVIGDFAGPYRLFYDAQLTEASG</sequence>
<dbReference type="GO" id="GO:0043190">
    <property type="term" value="C:ATP-binding cassette (ABC) transporter complex"/>
    <property type="evidence" value="ECO:0007669"/>
    <property type="project" value="InterPro"/>
</dbReference>
<dbReference type="Proteomes" id="UP000321685">
    <property type="component" value="Unassembled WGS sequence"/>
</dbReference>
<dbReference type="PROSITE" id="PS51257">
    <property type="entry name" value="PROKAR_LIPOPROTEIN"/>
    <property type="match status" value="1"/>
</dbReference>
<dbReference type="GO" id="GO:1904680">
    <property type="term" value="F:peptide transmembrane transporter activity"/>
    <property type="evidence" value="ECO:0007669"/>
    <property type="project" value="TreeGrafter"/>
</dbReference>
<dbReference type="SUPFAM" id="SSF53850">
    <property type="entry name" value="Periplasmic binding protein-like II"/>
    <property type="match status" value="1"/>
</dbReference>
<evidence type="ECO:0000256" key="5">
    <source>
        <dbReference type="SAM" id="SignalP"/>
    </source>
</evidence>
<comment type="caution">
    <text evidence="7">The sequence shown here is derived from an EMBL/GenBank/DDBJ whole genome shotgun (WGS) entry which is preliminary data.</text>
</comment>
<accession>A0A511DJD7</accession>
<name>A0A511DJD7_9PSEU</name>
<gene>
    <name evidence="7" type="ORF">PSU4_21020</name>
</gene>
<dbReference type="Gene3D" id="3.40.190.10">
    <property type="entry name" value="Periplasmic binding protein-like II"/>
    <property type="match status" value="1"/>
</dbReference>
<dbReference type="PANTHER" id="PTHR30290">
    <property type="entry name" value="PERIPLASMIC BINDING COMPONENT OF ABC TRANSPORTER"/>
    <property type="match status" value="1"/>
</dbReference>
<dbReference type="AlphaFoldDB" id="A0A511DJD7"/>
<dbReference type="InterPro" id="IPR030678">
    <property type="entry name" value="Peptide/Ni-bd"/>
</dbReference>
<keyword evidence="3" id="KW-0813">Transport</keyword>
<evidence type="ECO:0000259" key="6">
    <source>
        <dbReference type="Pfam" id="PF00496"/>
    </source>
</evidence>
<proteinExistence type="inferred from homology"/>
<dbReference type="InterPro" id="IPR039424">
    <property type="entry name" value="SBP_5"/>
</dbReference>
<comment type="similarity">
    <text evidence="2">Belongs to the bacterial solute-binding protein 5 family.</text>
</comment>
<reference evidence="7 8" key="1">
    <citation type="submission" date="2019-07" db="EMBL/GenBank/DDBJ databases">
        <title>Whole genome shotgun sequence of Pseudonocardia sulfidoxydans NBRC 16205.</title>
        <authorList>
            <person name="Hosoyama A."/>
            <person name="Uohara A."/>
            <person name="Ohji S."/>
            <person name="Ichikawa N."/>
        </authorList>
    </citation>
    <scope>NUCLEOTIDE SEQUENCE [LARGE SCALE GENOMIC DNA]</scope>
    <source>
        <strain evidence="7 8">NBRC 16205</strain>
    </source>
</reference>
<feature type="chain" id="PRO_5039464710" evidence="5">
    <location>
        <begin position="26"/>
        <end position="554"/>
    </location>
</feature>
<evidence type="ECO:0000313" key="7">
    <source>
        <dbReference type="EMBL" id="GEL23148.1"/>
    </source>
</evidence>
<evidence type="ECO:0000313" key="8">
    <source>
        <dbReference type="Proteomes" id="UP000321685"/>
    </source>
</evidence>
<evidence type="ECO:0000256" key="2">
    <source>
        <dbReference type="ARBA" id="ARBA00005695"/>
    </source>
</evidence>
<comment type="subcellular location">
    <subcellularLocation>
        <location evidence="1">Cell envelope</location>
    </subcellularLocation>
</comment>
<evidence type="ECO:0000256" key="3">
    <source>
        <dbReference type="ARBA" id="ARBA00022448"/>
    </source>
</evidence>
<dbReference type="PANTHER" id="PTHR30290:SF10">
    <property type="entry name" value="PERIPLASMIC OLIGOPEPTIDE-BINDING PROTEIN-RELATED"/>
    <property type="match status" value="1"/>
</dbReference>
<organism evidence="7 8">
    <name type="scientific">Pseudonocardia sulfidoxydans NBRC 16205</name>
    <dbReference type="NCBI Taxonomy" id="1223511"/>
    <lineage>
        <taxon>Bacteria</taxon>
        <taxon>Bacillati</taxon>
        <taxon>Actinomycetota</taxon>
        <taxon>Actinomycetes</taxon>
        <taxon>Pseudonocardiales</taxon>
        <taxon>Pseudonocardiaceae</taxon>
        <taxon>Pseudonocardia</taxon>
    </lineage>
</organism>
<keyword evidence="4 5" id="KW-0732">Signal</keyword>
<dbReference type="EMBL" id="BJVJ01000016">
    <property type="protein sequence ID" value="GEL23148.1"/>
    <property type="molecule type" value="Genomic_DNA"/>
</dbReference>
<evidence type="ECO:0000256" key="4">
    <source>
        <dbReference type="ARBA" id="ARBA00022729"/>
    </source>
</evidence>